<accession>A0A0K2XRW1</accession>
<dbReference type="CDD" id="cd06223">
    <property type="entry name" value="PRTases_typeI"/>
    <property type="match status" value="1"/>
</dbReference>
<dbReference type="GeneID" id="76197347"/>
<dbReference type="InterPro" id="IPR029057">
    <property type="entry name" value="PRTase-like"/>
</dbReference>
<sequence length="231" mass="26064">MSDLVDNFMFASPEDALQLLVNEILIRHLDTKNALMLVTSLKGLKFAHVLARKLNVPLDFLFTAPIYAPLNRECEIALVSESMDILMNENLINSFEITLDYVYGEAKRVYEEEILSKIYKYRKGNTIKSLENKNVFIVDYGIETGITANLAIQTCMAKSSKNIYVLTPILPKSVADALALLCDGVVSVYRPEYFVSIDHYYKTPMQIDPAEIEGILKKIEEAQVKGNDAKN</sequence>
<gene>
    <name evidence="1" type="ORF">HHE01_06440</name>
</gene>
<evidence type="ECO:0000313" key="2">
    <source>
        <dbReference type="Proteomes" id="UP000046090"/>
    </source>
</evidence>
<dbReference type="SUPFAM" id="SSF53271">
    <property type="entry name" value="PRTase-like"/>
    <property type="match status" value="1"/>
</dbReference>
<dbReference type="RefSeq" id="WP_015107082.1">
    <property type="nucleotide sequence ID" value="NZ_AP026684.1"/>
</dbReference>
<dbReference type="EMBL" id="CDMK01000002">
    <property type="protein sequence ID" value="CRI34843.1"/>
    <property type="molecule type" value="Genomic_DNA"/>
</dbReference>
<proteinExistence type="predicted"/>
<keyword evidence="2" id="KW-1185">Reference proteome</keyword>
<evidence type="ECO:0000313" key="1">
    <source>
        <dbReference type="EMBL" id="CRI34843.1"/>
    </source>
</evidence>
<dbReference type="Proteomes" id="UP000046090">
    <property type="component" value="Unassembled WGS sequence"/>
</dbReference>
<dbReference type="Gene3D" id="3.30.1310.20">
    <property type="entry name" value="PRTase-like"/>
    <property type="match status" value="1"/>
</dbReference>
<dbReference type="Gene3D" id="3.40.50.2020">
    <property type="match status" value="1"/>
</dbReference>
<organism evidence="1 2">
    <name type="scientific">Helicobacter heilmannii</name>
    <dbReference type="NCBI Taxonomy" id="35817"/>
    <lineage>
        <taxon>Bacteria</taxon>
        <taxon>Pseudomonadati</taxon>
        <taxon>Campylobacterota</taxon>
        <taxon>Epsilonproteobacteria</taxon>
        <taxon>Campylobacterales</taxon>
        <taxon>Helicobacteraceae</taxon>
        <taxon>Helicobacter</taxon>
    </lineage>
</organism>
<dbReference type="AlphaFoldDB" id="A0A0K2XRW1"/>
<reference evidence="2" key="1">
    <citation type="submission" date="2014-12" db="EMBL/GenBank/DDBJ databases">
        <authorList>
            <person name="Smet A."/>
        </authorList>
    </citation>
    <scope>NUCLEOTIDE SEQUENCE [LARGE SCALE GENOMIC DNA]</scope>
</reference>
<dbReference type="InterPro" id="IPR000836">
    <property type="entry name" value="PRTase_dom"/>
</dbReference>
<name>A0A0K2XRW1_HELHE</name>
<protein>
    <submittedName>
        <fullName evidence="1">Uncharacterized protein</fullName>
    </submittedName>
</protein>